<organism evidence="2 3">
    <name type="scientific">Seminavis robusta</name>
    <dbReference type="NCBI Taxonomy" id="568900"/>
    <lineage>
        <taxon>Eukaryota</taxon>
        <taxon>Sar</taxon>
        <taxon>Stramenopiles</taxon>
        <taxon>Ochrophyta</taxon>
        <taxon>Bacillariophyta</taxon>
        <taxon>Bacillariophyceae</taxon>
        <taxon>Bacillariophycidae</taxon>
        <taxon>Naviculales</taxon>
        <taxon>Naviculaceae</taxon>
        <taxon>Seminavis</taxon>
    </lineage>
</organism>
<feature type="compositionally biased region" description="Basic and acidic residues" evidence="1">
    <location>
        <begin position="308"/>
        <end position="327"/>
    </location>
</feature>
<dbReference type="EMBL" id="CAICTM010000489">
    <property type="protein sequence ID" value="CAB9511558.1"/>
    <property type="molecule type" value="Genomic_DNA"/>
</dbReference>
<name>A0A9N8HIB5_9STRA</name>
<keyword evidence="3" id="KW-1185">Reference proteome</keyword>
<feature type="compositionally biased region" description="Basic and acidic residues" evidence="1">
    <location>
        <begin position="1"/>
        <end position="10"/>
    </location>
</feature>
<evidence type="ECO:0000313" key="3">
    <source>
        <dbReference type="Proteomes" id="UP001153069"/>
    </source>
</evidence>
<comment type="caution">
    <text evidence="2">The sequence shown here is derived from an EMBL/GenBank/DDBJ whole genome shotgun (WGS) entry which is preliminary data.</text>
</comment>
<proteinExistence type="predicted"/>
<sequence length="441" mass="49300">MAKGKSDKSRHPSRQKPPPLDQYIKPAVALGVALLAYQFFKGLNSEILRVDVTDEMQLREVLLGELGSGKNYASLCHDETSNIPVSSVFQDAHNDGSAPADFRLVDCNYVLPTSEKTIADRFKLKLKDRPTIFVSGAVGEPRQVPVKHLKTGKQLVKALRSLLEPKAAKIETTQDLRAKCLEKDVCGLLLKGGKIAPNWLKDAMGKLVKEFPKISLTAIDSSVLYVKNLEDQLEEYDESTKQPRFVVFKKVSGSTETGKDRLITSIVPLEGSVSYGTLSNTLASVAGGSATPKKLSSLPLVKTRTKKLVQEERIKRQRKQDQQKRQDSGGSSTPGGQFHANDGSKEGRKAERERRRAEHRAQNPDYKPKTPEELKEIERQRRIRMEEMAKEWNMEGEDLPPEGDPMLDEDDFDLEEGETMEYEADEDDGDDEEGDDVMDLD</sequence>
<reference evidence="2" key="1">
    <citation type="submission" date="2020-06" db="EMBL/GenBank/DDBJ databases">
        <authorList>
            <consortium name="Plant Systems Biology data submission"/>
        </authorList>
    </citation>
    <scope>NUCLEOTIDE SEQUENCE</scope>
    <source>
        <strain evidence="2">D6</strain>
    </source>
</reference>
<feature type="region of interest" description="Disordered" evidence="1">
    <location>
        <begin position="285"/>
        <end position="441"/>
    </location>
</feature>
<feature type="region of interest" description="Disordered" evidence="1">
    <location>
        <begin position="1"/>
        <end position="21"/>
    </location>
</feature>
<dbReference type="OrthoDB" id="43605at2759"/>
<feature type="compositionally biased region" description="Basic and acidic residues" evidence="1">
    <location>
        <begin position="342"/>
        <end position="393"/>
    </location>
</feature>
<dbReference type="Proteomes" id="UP001153069">
    <property type="component" value="Unassembled WGS sequence"/>
</dbReference>
<evidence type="ECO:0000256" key="1">
    <source>
        <dbReference type="SAM" id="MobiDB-lite"/>
    </source>
</evidence>
<protein>
    <submittedName>
        <fullName evidence="2">Uncharacterized protein</fullName>
    </submittedName>
</protein>
<dbReference type="AlphaFoldDB" id="A0A9N8HIB5"/>
<evidence type="ECO:0000313" key="2">
    <source>
        <dbReference type="EMBL" id="CAB9511558.1"/>
    </source>
</evidence>
<feature type="compositionally biased region" description="Acidic residues" evidence="1">
    <location>
        <begin position="394"/>
        <end position="441"/>
    </location>
</feature>
<accession>A0A9N8HIB5</accession>
<gene>
    <name evidence="2" type="ORF">SEMRO_490_G153570.1</name>
</gene>